<dbReference type="InterPro" id="IPR050695">
    <property type="entry name" value="N-acetylmuramoyl_amidase_3"/>
</dbReference>
<dbReference type="GO" id="GO:0009253">
    <property type="term" value="P:peptidoglycan catabolic process"/>
    <property type="evidence" value="ECO:0007669"/>
    <property type="project" value="InterPro"/>
</dbReference>
<dbReference type="SMART" id="SM00646">
    <property type="entry name" value="Ami_3"/>
    <property type="match status" value="1"/>
</dbReference>
<accession>A0A6M3JM33</accession>
<dbReference type="GO" id="GO:0008745">
    <property type="term" value="F:N-acetylmuramoyl-L-alanine amidase activity"/>
    <property type="evidence" value="ECO:0007669"/>
    <property type="project" value="InterPro"/>
</dbReference>
<gene>
    <name evidence="3" type="ORF">MM415A04020_0003</name>
    <name evidence="2" type="ORF">MM415B00738_0024</name>
</gene>
<proteinExistence type="predicted"/>
<dbReference type="AlphaFoldDB" id="A0A6M3JM33"/>
<dbReference type="SUPFAM" id="SSF53187">
    <property type="entry name" value="Zn-dependent exopeptidases"/>
    <property type="match status" value="1"/>
</dbReference>
<evidence type="ECO:0000313" key="3">
    <source>
        <dbReference type="EMBL" id="QJA70062.1"/>
    </source>
</evidence>
<dbReference type="PANTHER" id="PTHR30404">
    <property type="entry name" value="N-ACETYLMURAMOYL-L-ALANINE AMIDASE"/>
    <property type="match status" value="1"/>
</dbReference>
<dbReference type="Gene3D" id="3.40.630.40">
    <property type="entry name" value="Zn-dependent exopeptidases"/>
    <property type="match status" value="1"/>
</dbReference>
<sequence>MNMLLDDLKFIEITSQKLQRLIFEKGSKKRCVLIIGHKESSPGAVSPSDESEFAYNSGLAAEIKKLTKTEVVIVHRRTYKELPADVNQANPDFAISLHCNAFNKKASGSEVLFYNGSAKGKALAQKLQTAIVKVLGLPDRGVKGKASEDRGGYLLRYVKAPVALIEPFFIDNPADYMVGAEKKAELAEAIAHVIDLESV</sequence>
<dbReference type="Pfam" id="PF01520">
    <property type="entry name" value="Amidase_3"/>
    <property type="match status" value="1"/>
</dbReference>
<dbReference type="GO" id="GO:0030288">
    <property type="term" value="C:outer membrane-bounded periplasmic space"/>
    <property type="evidence" value="ECO:0007669"/>
    <property type="project" value="TreeGrafter"/>
</dbReference>
<reference evidence="3" key="1">
    <citation type="submission" date="2020-03" db="EMBL/GenBank/DDBJ databases">
        <title>The deep terrestrial virosphere.</title>
        <authorList>
            <person name="Holmfeldt K."/>
            <person name="Nilsson E."/>
            <person name="Simone D."/>
            <person name="Lopez-Fernandez M."/>
            <person name="Wu X."/>
            <person name="de Brujin I."/>
            <person name="Lundin D."/>
            <person name="Andersson A."/>
            <person name="Bertilsson S."/>
            <person name="Dopson M."/>
        </authorList>
    </citation>
    <scope>NUCLEOTIDE SEQUENCE</scope>
    <source>
        <strain evidence="3">MM415A04020</strain>
        <strain evidence="2">MM415B00738</strain>
    </source>
</reference>
<dbReference type="EMBL" id="MT141479">
    <property type="protein sequence ID" value="QJA62736.1"/>
    <property type="molecule type" value="Genomic_DNA"/>
</dbReference>
<feature type="domain" description="MurNAc-LAA" evidence="1">
    <location>
        <begin position="83"/>
        <end position="195"/>
    </location>
</feature>
<evidence type="ECO:0000259" key="1">
    <source>
        <dbReference type="SMART" id="SM00646"/>
    </source>
</evidence>
<protein>
    <submittedName>
        <fullName evidence="3">Putative N-acetylmuramoyl-L-alanine amidase</fullName>
    </submittedName>
</protein>
<organism evidence="3">
    <name type="scientific">viral metagenome</name>
    <dbReference type="NCBI Taxonomy" id="1070528"/>
    <lineage>
        <taxon>unclassified sequences</taxon>
        <taxon>metagenomes</taxon>
        <taxon>organismal metagenomes</taxon>
    </lineage>
</organism>
<evidence type="ECO:0000313" key="2">
    <source>
        <dbReference type="EMBL" id="QJA62736.1"/>
    </source>
</evidence>
<dbReference type="EMBL" id="MT141761">
    <property type="protein sequence ID" value="QJA70062.1"/>
    <property type="molecule type" value="Genomic_DNA"/>
</dbReference>
<name>A0A6M3JM33_9ZZZZ</name>
<dbReference type="InterPro" id="IPR002508">
    <property type="entry name" value="MurNAc-LAA_cat"/>
</dbReference>
<dbReference type="PANTHER" id="PTHR30404:SF8">
    <property type="entry name" value="AUTOLYSIN PH-RELATED"/>
    <property type="match status" value="1"/>
</dbReference>
<dbReference type="CDD" id="cd02696">
    <property type="entry name" value="MurNAc-LAA"/>
    <property type="match status" value="1"/>
</dbReference>